<keyword evidence="2" id="KW-0812">Transmembrane</keyword>
<keyword evidence="2" id="KW-0472">Membrane</keyword>
<organism evidence="4 5">
    <name type="scientific">Sporormia fimetaria CBS 119925</name>
    <dbReference type="NCBI Taxonomy" id="1340428"/>
    <lineage>
        <taxon>Eukaryota</taxon>
        <taxon>Fungi</taxon>
        <taxon>Dikarya</taxon>
        <taxon>Ascomycota</taxon>
        <taxon>Pezizomycotina</taxon>
        <taxon>Dothideomycetes</taxon>
        <taxon>Pleosporomycetidae</taxon>
        <taxon>Pleosporales</taxon>
        <taxon>Sporormiaceae</taxon>
        <taxon>Sporormia</taxon>
    </lineage>
</organism>
<feature type="compositionally biased region" description="Basic and acidic residues" evidence="1">
    <location>
        <begin position="321"/>
        <end position="357"/>
    </location>
</feature>
<evidence type="ECO:0000313" key="4">
    <source>
        <dbReference type="EMBL" id="KAF2743338.1"/>
    </source>
</evidence>
<dbReference type="OrthoDB" id="3918601at2759"/>
<accession>A0A6A6UYJ2</accession>
<sequence length="357" mass="39027">MASGAPLITPDHLGPKVDITVWICFVVSGLAVTSKVLTKLGRSQRHVRLANLELDDYILLASWAFAAGQSISVSRQVDAGLGDPISVLPRDRVESYEKAGYAAQLLYICTLLTAKLAGCLFALHLQPHSGNKMVVRGLMAVNSVWALASLFVIAFQCKVPRTWAITSDQCINQPALWTFVEAMNGATDVGLCILLCSIVWALQMAKSKFVLLAVFAARMFIVIPIVFRVVYIYKADASRDSAEWDPTSKETNVAIITAILMNVSLILTCVPFLKPLMENLKPGWSTSDVVRGVGYNIMPGRSTIKSGQYAMGSVISGQSRNGEKKSPMEGIKRTDAFDMESRSDEEVFDHSSSRLKM</sequence>
<evidence type="ECO:0000259" key="3">
    <source>
        <dbReference type="Pfam" id="PF20684"/>
    </source>
</evidence>
<gene>
    <name evidence="4" type="ORF">M011DRAFT_461766</name>
</gene>
<dbReference type="PANTHER" id="PTHR38794">
    <property type="entry name" value="INTEGRAL MEMBRANE PROTEIN"/>
    <property type="match status" value="1"/>
</dbReference>
<name>A0A6A6UYJ2_9PLEO</name>
<feature type="transmembrane region" description="Helical" evidence="2">
    <location>
        <begin position="209"/>
        <end position="233"/>
    </location>
</feature>
<dbReference type="PANTHER" id="PTHR38794:SF1">
    <property type="entry name" value="INTEGRAL MEMBRANE PROTEIN"/>
    <property type="match status" value="1"/>
</dbReference>
<dbReference type="Pfam" id="PF20684">
    <property type="entry name" value="Fung_rhodopsin"/>
    <property type="match status" value="1"/>
</dbReference>
<evidence type="ECO:0000313" key="5">
    <source>
        <dbReference type="Proteomes" id="UP000799440"/>
    </source>
</evidence>
<proteinExistence type="predicted"/>
<keyword evidence="2" id="KW-1133">Transmembrane helix</keyword>
<reference evidence="4" key="1">
    <citation type="journal article" date="2020" name="Stud. Mycol.">
        <title>101 Dothideomycetes genomes: a test case for predicting lifestyles and emergence of pathogens.</title>
        <authorList>
            <person name="Haridas S."/>
            <person name="Albert R."/>
            <person name="Binder M."/>
            <person name="Bloem J."/>
            <person name="Labutti K."/>
            <person name="Salamov A."/>
            <person name="Andreopoulos B."/>
            <person name="Baker S."/>
            <person name="Barry K."/>
            <person name="Bills G."/>
            <person name="Bluhm B."/>
            <person name="Cannon C."/>
            <person name="Castanera R."/>
            <person name="Culley D."/>
            <person name="Daum C."/>
            <person name="Ezra D."/>
            <person name="Gonzalez J."/>
            <person name="Henrissat B."/>
            <person name="Kuo A."/>
            <person name="Liang C."/>
            <person name="Lipzen A."/>
            <person name="Lutzoni F."/>
            <person name="Magnuson J."/>
            <person name="Mondo S."/>
            <person name="Nolan M."/>
            <person name="Ohm R."/>
            <person name="Pangilinan J."/>
            <person name="Park H.-J."/>
            <person name="Ramirez L."/>
            <person name="Alfaro M."/>
            <person name="Sun H."/>
            <person name="Tritt A."/>
            <person name="Yoshinaga Y."/>
            <person name="Zwiers L.-H."/>
            <person name="Turgeon B."/>
            <person name="Goodwin S."/>
            <person name="Spatafora J."/>
            <person name="Crous P."/>
            <person name="Grigoriev I."/>
        </authorList>
    </citation>
    <scope>NUCLEOTIDE SEQUENCE</scope>
    <source>
        <strain evidence="4">CBS 119925</strain>
    </source>
</reference>
<feature type="transmembrane region" description="Helical" evidence="2">
    <location>
        <begin position="253"/>
        <end position="273"/>
    </location>
</feature>
<feature type="region of interest" description="Disordered" evidence="1">
    <location>
        <begin position="316"/>
        <end position="357"/>
    </location>
</feature>
<evidence type="ECO:0000256" key="2">
    <source>
        <dbReference type="SAM" id="Phobius"/>
    </source>
</evidence>
<protein>
    <recommendedName>
        <fullName evidence="3">Rhodopsin domain-containing protein</fullName>
    </recommendedName>
</protein>
<keyword evidence="5" id="KW-1185">Reference proteome</keyword>
<feature type="transmembrane region" description="Helical" evidence="2">
    <location>
        <begin position="137"/>
        <end position="155"/>
    </location>
</feature>
<dbReference type="InterPro" id="IPR049326">
    <property type="entry name" value="Rhodopsin_dom_fungi"/>
</dbReference>
<dbReference type="EMBL" id="MU006598">
    <property type="protein sequence ID" value="KAF2743338.1"/>
    <property type="molecule type" value="Genomic_DNA"/>
</dbReference>
<feature type="transmembrane region" description="Helical" evidence="2">
    <location>
        <begin position="105"/>
        <end position="125"/>
    </location>
</feature>
<dbReference type="Proteomes" id="UP000799440">
    <property type="component" value="Unassembled WGS sequence"/>
</dbReference>
<feature type="domain" description="Rhodopsin" evidence="3">
    <location>
        <begin position="45"/>
        <end position="278"/>
    </location>
</feature>
<dbReference type="AlphaFoldDB" id="A0A6A6UYJ2"/>
<evidence type="ECO:0000256" key="1">
    <source>
        <dbReference type="SAM" id="MobiDB-lite"/>
    </source>
</evidence>
<feature type="transmembrane region" description="Helical" evidence="2">
    <location>
        <begin position="19"/>
        <end position="37"/>
    </location>
</feature>